<dbReference type="EMBL" id="DP000011">
    <property type="protein sequence ID" value="ABA97639.1"/>
    <property type="molecule type" value="Genomic_DNA"/>
</dbReference>
<sequence length="141" mass="16656">MPAGNFWVRYARQFFGLQFKFARDHWASNGVLDYGLSPRSSHRERQQSRHPKSRMVTRAHFKQMSRATVRVMVRHTLYTSIYVTYQYGIPTRIRILPSYSKEILHGIYGWEESYSDKTGSLMYRIGSDISEFYLETSRSAI</sequence>
<gene>
    <name evidence="1" type="ordered locus">LOC_Os12g23340</name>
</gene>
<name>Q2QSQ0_ORYSJ</name>
<protein>
    <submittedName>
        <fullName evidence="1">Transposon protein, putative, unclassified</fullName>
    </submittedName>
</protein>
<organism evidence="1">
    <name type="scientific">Oryza sativa subsp. japonica</name>
    <name type="common">Rice</name>
    <dbReference type="NCBI Taxonomy" id="39947"/>
    <lineage>
        <taxon>Eukaryota</taxon>
        <taxon>Viridiplantae</taxon>
        <taxon>Streptophyta</taxon>
        <taxon>Embryophyta</taxon>
        <taxon>Tracheophyta</taxon>
        <taxon>Spermatophyta</taxon>
        <taxon>Magnoliopsida</taxon>
        <taxon>Liliopsida</taxon>
        <taxon>Poales</taxon>
        <taxon>Poaceae</taxon>
        <taxon>BOP clade</taxon>
        <taxon>Oryzoideae</taxon>
        <taxon>Oryzeae</taxon>
        <taxon>Oryzinae</taxon>
        <taxon>Oryza</taxon>
        <taxon>Oryza sativa</taxon>
    </lineage>
</organism>
<reference evidence="1" key="1">
    <citation type="journal article" date="2005" name="BMC Biol.">
        <title>The sequence of rice chromosomes 11 and 12, rich in disease resistance genes and recent gene duplications.</title>
        <authorList>
            <consortium name="The rice chromosomes 11 and 12 sequencing consortia"/>
        </authorList>
    </citation>
    <scope>NUCLEOTIDE SEQUENCE [LARGE SCALE GENOMIC DNA]</scope>
</reference>
<evidence type="ECO:0000313" key="1">
    <source>
        <dbReference type="EMBL" id="ABA97639.1"/>
    </source>
</evidence>
<accession>Q2QSQ0</accession>
<reference evidence="1" key="3">
    <citation type="submission" date="2006-01" db="EMBL/GenBank/DDBJ databases">
        <authorList>
            <person name="Buell R."/>
        </authorList>
    </citation>
    <scope>NUCLEOTIDE SEQUENCE</scope>
</reference>
<dbReference type="AlphaFoldDB" id="Q2QSQ0"/>
<proteinExistence type="predicted"/>
<reference evidence="1" key="2">
    <citation type="submission" date="2005-04" db="EMBL/GenBank/DDBJ databases">
        <authorList>
            <person name="Buell C.R."/>
            <person name="Wing R.A."/>
            <person name="McCombie W.A."/>
            <person name="Ouyang S."/>
        </authorList>
    </citation>
    <scope>NUCLEOTIDE SEQUENCE</scope>
</reference>